<keyword evidence="4" id="KW-1185">Reference proteome</keyword>
<reference evidence="3" key="1">
    <citation type="submission" date="2021-03" db="EMBL/GenBank/DDBJ databases">
        <title>Draft genome sequence of rust myrtle Austropuccinia psidii MF-1, a brazilian biotype.</title>
        <authorList>
            <person name="Quecine M.C."/>
            <person name="Pachon D.M.R."/>
            <person name="Bonatelli M.L."/>
            <person name="Correr F.H."/>
            <person name="Franceschini L.M."/>
            <person name="Leite T.F."/>
            <person name="Margarido G.R.A."/>
            <person name="Almeida C.A."/>
            <person name="Ferrarezi J.A."/>
            <person name="Labate C.A."/>
        </authorList>
    </citation>
    <scope>NUCLEOTIDE SEQUENCE</scope>
    <source>
        <strain evidence="3">MF-1</strain>
    </source>
</reference>
<feature type="domain" description="Retroviral polymerase SH3-like" evidence="2">
    <location>
        <begin position="56"/>
        <end position="116"/>
    </location>
</feature>
<dbReference type="AlphaFoldDB" id="A0A9Q3GIW7"/>
<name>A0A9Q3GIW7_9BASI</name>
<evidence type="ECO:0000259" key="2">
    <source>
        <dbReference type="Pfam" id="PF25597"/>
    </source>
</evidence>
<gene>
    <name evidence="3" type="ORF">O181_008863</name>
</gene>
<dbReference type="OrthoDB" id="6776856at2759"/>
<feature type="region of interest" description="Disordered" evidence="1">
    <location>
        <begin position="158"/>
        <end position="222"/>
    </location>
</feature>
<dbReference type="EMBL" id="AVOT02002093">
    <property type="protein sequence ID" value="MBW0469148.1"/>
    <property type="molecule type" value="Genomic_DNA"/>
</dbReference>
<organism evidence="3 4">
    <name type="scientific">Austropuccinia psidii MF-1</name>
    <dbReference type="NCBI Taxonomy" id="1389203"/>
    <lineage>
        <taxon>Eukaryota</taxon>
        <taxon>Fungi</taxon>
        <taxon>Dikarya</taxon>
        <taxon>Basidiomycota</taxon>
        <taxon>Pucciniomycotina</taxon>
        <taxon>Pucciniomycetes</taxon>
        <taxon>Pucciniales</taxon>
        <taxon>Sphaerophragmiaceae</taxon>
        <taxon>Austropuccinia</taxon>
    </lineage>
</organism>
<dbReference type="Proteomes" id="UP000765509">
    <property type="component" value="Unassembled WGS sequence"/>
</dbReference>
<protein>
    <recommendedName>
        <fullName evidence="2">Retroviral polymerase SH3-like domain-containing protein</fullName>
    </recommendedName>
</protein>
<evidence type="ECO:0000256" key="1">
    <source>
        <dbReference type="SAM" id="MobiDB-lite"/>
    </source>
</evidence>
<sequence length="310" mass="33789">MMQDNSVPAEWWGEASAMAAFVLNRTPVSSLSYLAPLSKWDLSISLNLTGLHPFGCTVIMNSPKAWRKSKINPTGIVCMLVGIQEGHHSYCLFDPKTKSIYISHDCIFKDREAFWPSHSTSALVTSKDPLLLPSIPAFYFSFQNYQIPAGKSKNVLSVPGEGSSGDISANPEVIPIQDTTSPSYDLKPPTQLGEDSAPPLPDQPESNLPDTPMLAKDNNPLPKGWVYDNVTSKAPKDVDSSISRGNIVSGGQFRKPPNHFASAVINNTPHTFKEAMASSKSNAWMAAIQNEFSSLEQHGVLEEVKLCEGL</sequence>
<dbReference type="InterPro" id="IPR057670">
    <property type="entry name" value="SH3_retrovirus"/>
</dbReference>
<comment type="caution">
    <text evidence="3">The sequence shown here is derived from an EMBL/GenBank/DDBJ whole genome shotgun (WGS) entry which is preliminary data.</text>
</comment>
<dbReference type="Pfam" id="PF25597">
    <property type="entry name" value="SH3_retrovirus"/>
    <property type="match status" value="1"/>
</dbReference>
<evidence type="ECO:0000313" key="4">
    <source>
        <dbReference type="Proteomes" id="UP000765509"/>
    </source>
</evidence>
<proteinExistence type="predicted"/>
<evidence type="ECO:0000313" key="3">
    <source>
        <dbReference type="EMBL" id="MBW0469148.1"/>
    </source>
</evidence>
<accession>A0A9Q3GIW7</accession>